<evidence type="ECO:0000313" key="12">
    <source>
        <dbReference type="EMBL" id="MBP2366188.1"/>
    </source>
</evidence>
<reference evidence="12 13" key="1">
    <citation type="submission" date="2021-03" db="EMBL/GenBank/DDBJ databases">
        <title>Sequencing the genomes of 1000 actinobacteria strains.</title>
        <authorList>
            <person name="Klenk H.-P."/>
        </authorList>
    </citation>
    <scope>NUCLEOTIDE SEQUENCE [LARGE SCALE GENOMIC DNA]</scope>
    <source>
        <strain evidence="12 13">DSM 45256</strain>
    </source>
</reference>
<feature type="region of interest" description="Disordered" evidence="9">
    <location>
        <begin position="169"/>
        <end position="189"/>
    </location>
</feature>
<feature type="domain" description="Tripartite ATP-independent periplasmic transporters DctQ component" evidence="11">
    <location>
        <begin position="35"/>
        <end position="165"/>
    </location>
</feature>
<evidence type="ECO:0000256" key="2">
    <source>
        <dbReference type="ARBA" id="ARBA00022448"/>
    </source>
</evidence>
<dbReference type="InterPro" id="IPR055348">
    <property type="entry name" value="DctQ"/>
</dbReference>
<keyword evidence="2" id="KW-0813">Transport</keyword>
<keyword evidence="6 10" id="KW-1133">Transmembrane helix</keyword>
<organism evidence="12 13">
    <name type="scientific">Pseudonocardia parietis</name>
    <dbReference type="NCBI Taxonomy" id="570936"/>
    <lineage>
        <taxon>Bacteria</taxon>
        <taxon>Bacillati</taxon>
        <taxon>Actinomycetota</taxon>
        <taxon>Actinomycetes</taxon>
        <taxon>Pseudonocardiales</taxon>
        <taxon>Pseudonocardiaceae</taxon>
        <taxon>Pseudonocardia</taxon>
    </lineage>
</organism>
<sequence length="189" mass="19677">MTPPAAARAASGPRGTFDQVTRWFSWAAGGLALALMLLIVAEVGVRAVVGRSLSGTIELSEVLLVFIVALGIGNAQRTGAHVNTDLLTSRLTPHTGAVVRVAGLTVAAGFLLWTTWVSATRGWEAMLVGEARFGISEVPVWPARLVLPLGLLVLSVQCLLTARDAWGRRHGSAGTAGEGPDDRGSSDVS</sequence>
<comment type="subcellular location">
    <subcellularLocation>
        <location evidence="1">Cell inner membrane</location>
        <topology evidence="1">Multi-pass membrane protein</topology>
    </subcellularLocation>
</comment>
<evidence type="ECO:0000256" key="8">
    <source>
        <dbReference type="ARBA" id="ARBA00038436"/>
    </source>
</evidence>
<keyword evidence="4" id="KW-0997">Cell inner membrane</keyword>
<accession>A0ABS4VR17</accession>
<keyword evidence="7 10" id="KW-0472">Membrane</keyword>
<dbReference type="PANTHER" id="PTHR35011:SF10">
    <property type="entry name" value="TRAP TRANSPORTER SMALL PERMEASE PROTEIN"/>
    <property type="match status" value="1"/>
</dbReference>
<keyword evidence="3" id="KW-1003">Cell membrane</keyword>
<comment type="caution">
    <text evidence="12">The sequence shown here is derived from an EMBL/GenBank/DDBJ whole genome shotgun (WGS) entry which is preliminary data.</text>
</comment>
<keyword evidence="13" id="KW-1185">Reference proteome</keyword>
<gene>
    <name evidence="12" type="ORF">JOF36_001884</name>
</gene>
<feature type="transmembrane region" description="Helical" evidence="10">
    <location>
        <begin position="97"/>
        <end position="119"/>
    </location>
</feature>
<keyword evidence="5 10" id="KW-0812">Transmembrane</keyword>
<feature type="transmembrane region" description="Helical" evidence="10">
    <location>
        <begin position="23"/>
        <end position="45"/>
    </location>
</feature>
<name>A0ABS4VR17_9PSEU</name>
<protein>
    <submittedName>
        <fullName evidence="12">TRAP-type C4-dicarboxylate transport system permease small subunit</fullName>
    </submittedName>
</protein>
<evidence type="ECO:0000256" key="5">
    <source>
        <dbReference type="ARBA" id="ARBA00022692"/>
    </source>
</evidence>
<evidence type="ECO:0000256" key="6">
    <source>
        <dbReference type="ARBA" id="ARBA00022989"/>
    </source>
</evidence>
<dbReference type="InterPro" id="IPR007387">
    <property type="entry name" value="TRAP_DctQ"/>
</dbReference>
<evidence type="ECO:0000259" key="11">
    <source>
        <dbReference type="Pfam" id="PF04290"/>
    </source>
</evidence>
<dbReference type="RefSeq" id="WP_210026199.1">
    <property type="nucleotide sequence ID" value="NZ_JAGINU010000001.1"/>
</dbReference>
<evidence type="ECO:0000256" key="1">
    <source>
        <dbReference type="ARBA" id="ARBA00004429"/>
    </source>
</evidence>
<dbReference type="Proteomes" id="UP001519295">
    <property type="component" value="Unassembled WGS sequence"/>
</dbReference>
<proteinExistence type="inferred from homology"/>
<evidence type="ECO:0000313" key="13">
    <source>
        <dbReference type="Proteomes" id="UP001519295"/>
    </source>
</evidence>
<dbReference type="EMBL" id="JAGINU010000001">
    <property type="protein sequence ID" value="MBP2366188.1"/>
    <property type="molecule type" value="Genomic_DNA"/>
</dbReference>
<dbReference type="Pfam" id="PF04290">
    <property type="entry name" value="DctQ"/>
    <property type="match status" value="1"/>
</dbReference>
<evidence type="ECO:0000256" key="9">
    <source>
        <dbReference type="SAM" id="MobiDB-lite"/>
    </source>
</evidence>
<evidence type="ECO:0000256" key="4">
    <source>
        <dbReference type="ARBA" id="ARBA00022519"/>
    </source>
</evidence>
<comment type="similarity">
    <text evidence="8">Belongs to the TRAP transporter small permease family.</text>
</comment>
<evidence type="ECO:0000256" key="3">
    <source>
        <dbReference type="ARBA" id="ARBA00022475"/>
    </source>
</evidence>
<feature type="compositionally biased region" description="Basic and acidic residues" evidence="9">
    <location>
        <begin position="180"/>
        <end position="189"/>
    </location>
</feature>
<evidence type="ECO:0000256" key="10">
    <source>
        <dbReference type="SAM" id="Phobius"/>
    </source>
</evidence>
<feature type="transmembrane region" description="Helical" evidence="10">
    <location>
        <begin position="139"/>
        <end position="160"/>
    </location>
</feature>
<evidence type="ECO:0000256" key="7">
    <source>
        <dbReference type="ARBA" id="ARBA00023136"/>
    </source>
</evidence>
<dbReference type="PANTHER" id="PTHR35011">
    <property type="entry name" value="2,3-DIKETO-L-GULONATE TRAP TRANSPORTER SMALL PERMEASE PROTEIN YIAM"/>
    <property type="match status" value="1"/>
</dbReference>